<dbReference type="EMBL" id="HBGE01046841">
    <property type="protein sequence ID" value="CAD9143756.1"/>
    <property type="molecule type" value="Transcribed_RNA"/>
</dbReference>
<accession>A0A7S1QN65</accession>
<sequence>MVPAVRRLAGLLSRRTGARACSGEEALAAGSLIYLNSIKMTENMWEHGSELTLGTAARRYQSFVELPGRSVPTRDISLVWAAQMLHPSSYKAPKTQSVWYEHEQFRLLRGRELAPVEPEPSGPFGRLKSTMGSMFTRRPVRTGVEAFTVLDAFDANGDGVVSKEERQIALSHWEAAYRRTADVWHEKFGTAYRVPDDELPRKCHKIKSGATTHLDSAVQRQAAFNRRILKLGPAMITPVWIQTAVGRYSQFLALAKDNPGVILVPTLDVDLVWHAHMLSPADYQEDCQQLLGRLLSHNDALAAGEIETSFKATKALWQQRFGSPYVQERKEGNTGTAVGGSGCASCGWGDSHMHRALGHDAVEAQIVEAASSGAELSFDAASSGGEWSSDAQTPESGAQRVLSLGDSNAATPESGGGSWFPFGGDGGDSGSVSGCGSGCGGGCGGG</sequence>
<gene>
    <name evidence="2" type="ORF">ACAT0790_LOCUS28272</name>
</gene>
<protein>
    <submittedName>
        <fullName evidence="2">Uncharacterized protein</fullName>
    </submittedName>
</protein>
<dbReference type="PANTHER" id="PTHR34365">
    <property type="entry name" value="ENOLASE (DUF1399)"/>
    <property type="match status" value="1"/>
</dbReference>
<evidence type="ECO:0000256" key="1">
    <source>
        <dbReference type="SAM" id="MobiDB-lite"/>
    </source>
</evidence>
<feature type="region of interest" description="Disordered" evidence="1">
    <location>
        <begin position="378"/>
        <end position="399"/>
    </location>
</feature>
<feature type="compositionally biased region" description="Polar residues" evidence="1">
    <location>
        <begin position="385"/>
        <end position="396"/>
    </location>
</feature>
<dbReference type="AlphaFoldDB" id="A0A7S1QN65"/>
<dbReference type="InterPro" id="IPR009836">
    <property type="entry name" value="GRDP-like"/>
</dbReference>
<name>A0A7S1QN65_ALECA</name>
<organism evidence="2">
    <name type="scientific">Alexandrium catenella</name>
    <name type="common">Red tide dinoflagellate</name>
    <name type="synonym">Gonyaulax catenella</name>
    <dbReference type="NCBI Taxonomy" id="2925"/>
    <lineage>
        <taxon>Eukaryota</taxon>
        <taxon>Sar</taxon>
        <taxon>Alveolata</taxon>
        <taxon>Dinophyceae</taxon>
        <taxon>Gonyaulacales</taxon>
        <taxon>Pyrocystaceae</taxon>
        <taxon>Alexandrium</taxon>
    </lineage>
</organism>
<reference evidence="2" key="1">
    <citation type="submission" date="2021-01" db="EMBL/GenBank/DDBJ databases">
        <authorList>
            <person name="Corre E."/>
            <person name="Pelletier E."/>
            <person name="Niang G."/>
            <person name="Scheremetjew M."/>
            <person name="Finn R."/>
            <person name="Kale V."/>
            <person name="Holt S."/>
            <person name="Cochrane G."/>
            <person name="Meng A."/>
            <person name="Brown T."/>
            <person name="Cohen L."/>
        </authorList>
    </citation>
    <scope>NUCLEOTIDE SEQUENCE</scope>
    <source>
        <strain evidence="2">OF101</strain>
    </source>
</reference>
<dbReference type="Pfam" id="PF07173">
    <property type="entry name" value="GRDP-like"/>
    <property type="match status" value="1"/>
</dbReference>
<evidence type="ECO:0000313" key="2">
    <source>
        <dbReference type="EMBL" id="CAD9143756.1"/>
    </source>
</evidence>
<dbReference type="PANTHER" id="PTHR34365:SF7">
    <property type="entry name" value="GLYCINE-RICH DOMAIN-CONTAINING PROTEIN 1"/>
    <property type="match status" value="1"/>
</dbReference>
<proteinExistence type="predicted"/>